<protein>
    <submittedName>
        <fullName evidence="2 4">Uncharacterized protein</fullName>
    </submittedName>
</protein>
<dbReference type="GO" id="GO:0006281">
    <property type="term" value="P:DNA repair"/>
    <property type="evidence" value="ECO:0007669"/>
    <property type="project" value="InterPro"/>
</dbReference>
<organism evidence="4">
    <name type="scientific">Hydatigena taeniaeformis</name>
    <name type="common">Feline tapeworm</name>
    <name type="synonym">Taenia taeniaeformis</name>
    <dbReference type="NCBI Taxonomy" id="6205"/>
    <lineage>
        <taxon>Eukaryota</taxon>
        <taxon>Metazoa</taxon>
        <taxon>Spiralia</taxon>
        <taxon>Lophotrochozoa</taxon>
        <taxon>Platyhelminthes</taxon>
        <taxon>Cestoda</taxon>
        <taxon>Eucestoda</taxon>
        <taxon>Cyclophyllidea</taxon>
        <taxon>Taeniidae</taxon>
        <taxon>Hydatigera</taxon>
    </lineage>
</organism>
<evidence type="ECO:0000313" key="3">
    <source>
        <dbReference type="Proteomes" id="UP000274429"/>
    </source>
</evidence>
<feature type="region of interest" description="Disordered" evidence="1">
    <location>
        <begin position="86"/>
        <end position="148"/>
    </location>
</feature>
<evidence type="ECO:0000313" key="2">
    <source>
        <dbReference type="EMBL" id="VDM18293.1"/>
    </source>
</evidence>
<keyword evidence="3" id="KW-1185">Reference proteome</keyword>
<name>A0A0R3WLJ3_HYDTA</name>
<sequence>MDPIWRLASLFDGALAEVVIRASDKDITNERRIFCPPRQSIRACEMKRQGANELLLLSQNRCADAFWLGNLKNRDLAGQEIHDGDVSARHSGRTTISTASVSSRGSNSNARSYTIEGAEELMSEDESDVEEADLSTDDTEEGEEEDEN</sequence>
<dbReference type="STRING" id="6205.A0A0R3WLJ3"/>
<dbReference type="OrthoDB" id="6287686at2759"/>
<dbReference type="Pfam" id="PF14631">
    <property type="entry name" value="FancD2"/>
    <property type="match status" value="1"/>
</dbReference>
<feature type="compositionally biased region" description="Acidic residues" evidence="1">
    <location>
        <begin position="117"/>
        <end position="148"/>
    </location>
</feature>
<evidence type="ECO:0000256" key="1">
    <source>
        <dbReference type="SAM" id="MobiDB-lite"/>
    </source>
</evidence>
<gene>
    <name evidence="2" type="ORF">TTAC_LOCUS1618</name>
</gene>
<reference evidence="2 3" key="2">
    <citation type="submission" date="2018-11" db="EMBL/GenBank/DDBJ databases">
        <authorList>
            <consortium name="Pathogen Informatics"/>
        </authorList>
    </citation>
    <scope>NUCLEOTIDE SEQUENCE [LARGE SCALE GENOMIC DNA]</scope>
</reference>
<dbReference type="Proteomes" id="UP000274429">
    <property type="component" value="Unassembled WGS sequence"/>
</dbReference>
<feature type="compositionally biased region" description="Polar residues" evidence="1">
    <location>
        <begin position="93"/>
        <end position="112"/>
    </location>
</feature>
<dbReference type="EMBL" id="UYWX01000407">
    <property type="protein sequence ID" value="VDM18293.1"/>
    <property type="molecule type" value="Genomic_DNA"/>
</dbReference>
<dbReference type="WBParaSite" id="TTAC_0000163101-mRNA-1">
    <property type="protein sequence ID" value="TTAC_0000163101-mRNA-1"/>
    <property type="gene ID" value="TTAC_0000163101"/>
</dbReference>
<reference evidence="4" key="1">
    <citation type="submission" date="2017-02" db="UniProtKB">
        <authorList>
            <consortium name="WormBaseParasite"/>
        </authorList>
    </citation>
    <scope>IDENTIFICATION</scope>
</reference>
<evidence type="ECO:0000313" key="4">
    <source>
        <dbReference type="WBParaSite" id="TTAC_0000163101-mRNA-1"/>
    </source>
</evidence>
<proteinExistence type="predicted"/>
<dbReference type="InterPro" id="IPR029448">
    <property type="entry name" value="FANCD2"/>
</dbReference>
<accession>A0A0R3WLJ3</accession>
<dbReference type="AlphaFoldDB" id="A0A0R3WLJ3"/>